<keyword evidence="3" id="KW-0472">Membrane</keyword>
<keyword evidence="1 6" id="KW-0808">Transferase</keyword>
<dbReference type="SUPFAM" id="SSF53756">
    <property type="entry name" value="UDP-Glycosyltransferase/glycogen phosphorylase"/>
    <property type="match status" value="1"/>
</dbReference>
<proteinExistence type="predicted"/>
<feature type="domain" description="Glycosyltransferase family 28 N-terminal" evidence="4">
    <location>
        <begin position="77"/>
        <end position="243"/>
    </location>
</feature>
<feature type="domain" description="Erythromycin biosynthesis protein CIII-like C-terminal" evidence="5">
    <location>
        <begin position="418"/>
        <end position="473"/>
    </location>
</feature>
<dbReference type="InterPro" id="IPR004276">
    <property type="entry name" value="GlycoTrans_28_N"/>
</dbReference>
<evidence type="ECO:0000259" key="4">
    <source>
        <dbReference type="Pfam" id="PF03033"/>
    </source>
</evidence>
<keyword evidence="3" id="KW-1133">Transmembrane helix</keyword>
<dbReference type="Pfam" id="PF06722">
    <property type="entry name" value="EryCIII-like_C"/>
    <property type="match status" value="1"/>
</dbReference>
<dbReference type="InterPro" id="IPR010610">
    <property type="entry name" value="EryCIII-like_C"/>
</dbReference>
<dbReference type="GO" id="GO:0016740">
    <property type="term" value="F:transferase activity"/>
    <property type="evidence" value="ECO:0007669"/>
    <property type="project" value="UniProtKB-KW"/>
</dbReference>
<dbReference type="Pfam" id="PF03033">
    <property type="entry name" value="Glyco_transf_28"/>
    <property type="match status" value="1"/>
</dbReference>
<dbReference type="Proteomes" id="UP001363151">
    <property type="component" value="Unassembled WGS sequence"/>
</dbReference>
<evidence type="ECO:0000313" key="7">
    <source>
        <dbReference type="Proteomes" id="UP001363151"/>
    </source>
</evidence>
<dbReference type="InterPro" id="IPR050426">
    <property type="entry name" value="Glycosyltransferase_28"/>
</dbReference>
<evidence type="ECO:0000256" key="1">
    <source>
        <dbReference type="ARBA" id="ARBA00022679"/>
    </source>
</evidence>
<reference evidence="6 7" key="1">
    <citation type="submission" date="2024-03" db="EMBL/GenBank/DDBJ databases">
        <title>Aureococcus anophagefferens CCMP1851 and Kratosvirus quantuckense: Draft genome of a second virus-susceptible host strain in the model system.</title>
        <authorList>
            <person name="Chase E."/>
            <person name="Truchon A.R."/>
            <person name="Schepens W."/>
            <person name="Wilhelm S.W."/>
        </authorList>
    </citation>
    <scope>NUCLEOTIDE SEQUENCE [LARGE SCALE GENOMIC DNA]</scope>
    <source>
        <strain evidence="6 7">CCMP1851</strain>
    </source>
</reference>
<evidence type="ECO:0000256" key="2">
    <source>
        <dbReference type="SAM" id="MobiDB-lite"/>
    </source>
</evidence>
<accession>A0ABR1FI78</accession>
<feature type="region of interest" description="Disordered" evidence="2">
    <location>
        <begin position="48"/>
        <end position="67"/>
    </location>
</feature>
<protein>
    <submittedName>
        <fullName evidence="6">Transferase</fullName>
    </submittedName>
</protein>
<comment type="caution">
    <text evidence="6">The sequence shown here is derived from an EMBL/GenBank/DDBJ whole genome shotgun (WGS) entry which is preliminary data.</text>
</comment>
<dbReference type="EMBL" id="JBBJCI010000417">
    <property type="protein sequence ID" value="KAK7231277.1"/>
    <property type="molecule type" value="Genomic_DNA"/>
</dbReference>
<evidence type="ECO:0000313" key="6">
    <source>
        <dbReference type="EMBL" id="KAK7231277.1"/>
    </source>
</evidence>
<feature type="transmembrane region" description="Helical" evidence="3">
    <location>
        <begin position="12"/>
        <end position="30"/>
    </location>
</feature>
<organism evidence="6 7">
    <name type="scientific">Aureococcus anophagefferens</name>
    <name type="common">Harmful bloom alga</name>
    <dbReference type="NCBI Taxonomy" id="44056"/>
    <lineage>
        <taxon>Eukaryota</taxon>
        <taxon>Sar</taxon>
        <taxon>Stramenopiles</taxon>
        <taxon>Ochrophyta</taxon>
        <taxon>Pelagophyceae</taxon>
        <taxon>Pelagomonadales</taxon>
        <taxon>Pelagomonadaceae</taxon>
        <taxon>Aureococcus</taxon>
    </lineage>
</organism>
<evidence type="ECO:0000259" key="5">
    <source>
        <dbReference type="Pfam" id="PF06722"/>
    </source>
</evidence>
<dbReference type="Gene3D" id="3.40.50.2000">
    <property type="entry name" value="Glycogen Phosphorylase B"/>
    <property type="match status" value="2"/>
</dbReference>
<dbReference type="InterPro" id="IPR002213">
    <property type="entry name" value="UDP_glucos_trans"/>
</dbReference>
<keyword evidence="7" id="KW-1185">Reference proteome</keyword>
<dbReference type="PANTHER" id="PTHR48050:SF13">
    <property type="entry name" value="STEROL 3-BETA-GLUCOSYLTRANSFERASE UGT80A2"/>
    <property type="match status" value="1"/>
</dbReference>
<sequence>MPQQVTFDLDTAVWIVVVYVWMSLAVVLRLSGGAARTLQKILPRGSKVGKRVGRGRGPTRAAWETAAPRGPVPPLNVALLVVGTHGDVQPFVALGLALAERGHRVRLGTHACYRASVAARAAAAGASLEFFPLAGDPRKLSAWMVKSRGRLLPGAGLRGGELRDELLVELPEKVAMIRDIMRSCWDACTRRDYDDPRWDGAPFRAQAIVANPVCYGHVHCAEALRCPLFMAFPQPWTPTAAFPHPLANLPFRERDRGSRLGSFAVDQLNLASYAFVDELQWRSLDANAFRKTLGLKPLHWTARGAFLLNDLRVPFAYLWSPALLPKPADYGAHVSVTGNAAVSPGAAAPYEPPSALAAFLAAGEKPALVGFGSMVVEDPAALWETVVAAADAADVRVLFQGGWSEAAGAAAASPRVFALGPCPHGWLMPRCAAAVHHGGAGTLDASLRAGLPTLVVPFFGDQHFWGERAPRRRRGALARPAARGSRAAAAALGGRRSPYRSRFCVPYAPLLWDASAPAYPGHDLCSFVPRTLYALCGASTRACLEPLAATRAALESRGADAGPGRHAARVVVALVCFAVEAPLKLTMRWFVLLLETGVGFLRLLCCCGRRRDALVDVPSMGDDDDAVAVDPVRAGDLVDAAALAARVRDAVDRALGDRSSRRDRDRLDAVRRGDAAVALAALLACDGDLLAVSRDDDDAKDDVETGSFSEPGARASLRDSFADPGALRRHFARRAVLGCFADGAAGRDETRAAALLDAWGFKGPWVAFVPFCLRVADLYHHRAAVPAGDDDLGVPLLR</sequence>
<dbReference type="PANTHER" id="PTHR48050">
    <property type="entry name" value="STEROL 3-BETA-GLUCOSYLTRANSFERASE"/>
    <property type="match status" value="1"/>
</dbReference>
<name>A0ABR1FI78_AURAN</name>
<dbReference type="CDD" id="cd03784">
    <property type="entry name" value="GT1_Gtf-like"/>
    <property type="match status" value="1"/>
</dbReference>
<evidence type="ECO:0000256" key="3">
    <source>
        <dbReference type="SAM" id="Phobius"/>
    </source>
</evidence>
<keyword evidence="3" id="KW-0812">Transmembrane</keyword>
<gene>
    <name evidence="6" type="ORF">SO694_00073042</name>
</gene>